<protein>
    <submittedName>
        <fullName evidence="1">Uncharacterized protein</fullName>
    </submittedName>
</protein>
<dbReference type="OrthoDB" id="2669721at2759"/>
<reference evidence="2" key="2">
    <citation type="submission" date="2015-01" db="EMBL/GenBank/DDBJ databases">
        <title>Evolutionary Origins and Diversification of the Mycorrhizal Mutualists.</title>
        <authorList>
            <consortium name="DOE Joint Genome Institute"/>
            <consortium name="Mycorrhizal Genomics Consortium"/>
            <person name="Kohler A."/>
            <person name="Kuo A."/>
            <person name="Nagy L.G."/>
            <person name="Floudas D."/>
            <person name="Copeland A."/>
            <person name="Barry K.W."/>
            <person name="Cichocki N."/>
            <person name="Veneault-Fourrey C."/>
            <person name="LaButti K."/>
            <person name="Lindquist E.A."/>
            <person name="Lipzen A."/>
            <person name="Lundell T."/>
            <person name="Morin E."/>
            <person name="Murat C."/>
            <person name="Riley R."/>
            <person name="Ohm R."/>
            <person name="Sun H."/>
            <person name="Tunlid A."/>
            <person name="Henrissat B."/>
            <person name="Grigoriev I.V."/>
            <person name="Hibbett D.S."/>
            <person name="Martin F."/>
        </authorList>
    </citation>
    <scope>NUCLEOTIDE SEQUENCE [LARGE SCALE GENOMIC DNA]</scope>
    <source>
        <strain evidence="2">Ve08.2h10</strain>
    </source>
</reference>
<dbReference type="HOGENOM" id="CLU_113567_0_0_1"/>
<gene>
    <name evidence="1" type="ORF">PAXRUDRAFT_152663</name>
</gene>
<evidence type="ECO:0000313" key="2">
    <source>
        <dbReference type="Proteomes" id="UP000054538"/>
    </source>
</evidence>
<keyword evidence="2" id="KW-1185">Reference proteome</keyword>
<evidence type="ECO:0000313" key="1">
    <source>
        <dbReference type="EMBL" id="KIK85613.1"/>
    </source>
</evidence>
<dbReference type="EMBL" id="KN825562">
    <property type="protein sequence ID" value="KIK85613.1"/>
    <property type="molecule type" value="Genomic_DNA"/>
</dbReference>
<reference evidence="1 2" key="1">
    <citation type="submission" date="2014-04" db="EMBL/GenBank/DDBJ databases">
        <authorList>
            <consortium name="DOE Joint Genome Institute"/>
            <person name="Kuo A."/>
            <person name="Kohler A."/>
            <person name="Jargeat P."/>
            <person name="Nagy L.G."/>
            <person name="Floudas D."/>
            <person name="Copeland A."/>
            <person name="Barry K.W."/>
            <person name="Cichocki N."/>
            <person name="Veneault-Fourrey C."/>
            <person name="LaButti K."/>
            <person name="Lindquist E.A."/>
            <person name="Lipzen A."/>
            <person name="Lundell T."/>
            <person name="Morin E."/>
            <person name="Murat C."/>
            <person name="Sun H."/>
            <person name="Tunlid A."/>
            <person name="Henrissat B."/>
            <person name="Grigoriev I.V."/>
            <person name="Hibbett D.S."/>
            <person name="Martin F."/>
            <person name="Nordberg H.P."/>
            <person name="Cantor M.N."/>
            <person name="Hua S.X."/>
        </authorList>
    </citation>
    <scope>NUCLEOTIDE SEQUENCE [LARGE SCALE GENOMIC DNA]</scope>
    <source>
        <strain evidence="1 2">Ve08.2h10</strain>
    </source>
</reference>
<name>A0A0D0D9A0_9AGAM</name>
<dbReference type="AlphaFoldDB" id="A0A0D0D9A0"/>
<sequence length="212" mass="23918">LPLGGSGDYEDNLKKIVTVHNQTHWDKTKTETGLTKPPLILGLHPKHCLSVPLCITTDIMHLAGNISNLLITLWCGTMDCGVNDNTDSWDWTVLKDPDVWIEHGKDVSEAGYHLPRSYDHKPYNIAKNINSQYKMWEFQLYTFGIVPGLLHGILPQPYWRISASLSVGFKSCANIISCKLNSRTPIVIYRVLTNQLHSSRAYSRLTPSLSPY</sequence>
<dbReference type="Proteomes" id="UP000054538">
    <property type="component" value="Unassembled WGS sequence"/>
</dbReference>
<proteinExistence type="predicted"/>
<feature type="non-terminal residue" evidence="1">
    <location>
        <position position="1"/>
    </location>
</feature>
<organism evidence="1 2">
    <name type="scientific">Paxillus rubicundulus Ve08.2h10</name>
    <dbReference type="NCBI Taxonomy" id="930991"/>
    <lineage>
        <taxon>Eukaryota</taxon>
        <taxon>Fungi</taxon>
        <taxon>Dikarya</taxon>
        <taxon>Basidiomycota</taxon>
        <taxon>Agaricomycotina</taxon>
        <taxon>Agaricomycetes</taxon>
        <taxon>Agaricomycetidae</taxon>
        <taxon>Boletales</taxon>
        <taxon>Paxilineae</taxon>
        <taxon>Paxillaceae</taxon>
        <taxon>Paxillus</taxon>
    </lineage>
</organism>
<dbReference type="InParanoid" id="A0A0D0D9A0"/>
<accession>A0A0D0D9A0</accession>